<dbReference type="EMBL" id="CP155571">
    <property type="protein sequence ID" value="XFO75184.1"/>
    <property type="molecule type" value="Genomic_DNA"/>
</dbReference>
<keyword evidence="5" id="KW-1133">Transmembrane helix</keyword>
<keyword evidence="4 7" id="KW-0812">Transmembrane</keyword>
<accession>A0ABZ3J9T8</accession>
<dbReference type="PANTHER" id="PTHR30558:SF3">
    <property type="entry name" value="BIOPOLYMER TRANSPORT PROTEIN EXBD-RELATED"/>
    <property type="match status" value="1"/>
</dbReference>
<evidence type="ECO:0000313" key="9">
    <source>
        <dbReference type="Proteomes" id="UP000216052"/>
    </source>
</evidence>
<evidence type="ECO:0000256" key="6">
    <source>
        <dbReference type="ARBA" id="ARBA00023136"/>
    </source>
</evidence>
<evidence type="ECO:0000256" key="3">
    <source>
        <dbReference type="ARBA" id="ARBA00022475"/>
    </source>
</evidence>
<keyword evidence="7" id="KW-0653">Protein transport</keyword>
<dbReference type="PANTHER" id="PTHR30558">
    <property type="entry name" value="EXBD MEMBRANE COMPONENT OF PMF-DRIVEN MACROMOLECULE IMPORT SYSTEM"/>
    <property type="match status" value="1"/>
</dbReference>
<evidence type="ECO:0000256" key="7">
    <source>
        <dbReference type="RuleBase" id="RU003879"/>
    </source>
</evidence>
<reference evidence="8" key="1">
    <citation type="submission" date="2024-05" db="EMBL/GenBank/DDBJ databases">
        <title>Isolation and characterization of Sporomusa carbonis sp. nov., a carboxydotrophic hydrogenogen in the genus of Sporomusa isolated from a charcoal burning pile.</title>
        <authorList>
            <person name="Boeer T."/>
            <person name="Rosenbaum F."/>
            <person name="Eysell L."/>
            <person name="Mueller V."/>
            <person name="Daniel R."/>
            <person name="Poehlein A."/>
        </authorList>
    </citation>
    <scope>NUCLEOTIDE SEQUENCE [LARGE SCALE GENOMIC DNA]</scope>
    <source>
        <strain evidence="8">DSM 3132</strain>
    </source>
</reference>
<sequence>MKFPRKPLKRARIEIIPMIDTMFFLLVFFMMATLTMTNQYNLPVNLPHATGTQDKQQQVITLTLTKDGSLFYDQELVGSPADAVLRLVKQHKGDKQTAVIINADRSVEHGQVVELMDAIRQSGITRIAVAVSPAAQATTAK</sequence>
<comment type="subcellular location">
    <subcellularLocation>
        <location evidence="1">Cell membrane</location>
        <topology evidence="1">Single-pass membrane protein</topology>
    </subcellularLocation>
    <subcellularLocation>
        <location evidence="7">Cell membrane</location>
        <topology evidence="7">Single-pass type II membrane protein</topology>
    </subcellularLocation>
</comment>
<keyword evidence="3" id="KW-1003">Cell membrane</keyword>
<name>A0ABZ3J9T8_SPOA4</name>
<dbReference type="RefSeq" id="WP_093792258.1">
    <property type="nucleotide sequence ID" value="NZ_CP155571.1"/>
</dbReference>
<proteinExistence type="inferred from homology"/>
<keyword evidence="6" id="KW-0472">Membrane</keyword>
<gene>
    <name evidence="8" type="primary">exbD_2</name>
    <name evidence="8" type="ORF">SPACI_052990</name>
</gene>
<dbReference type="Proteomes" id="UP000216052">
    <property type="component" value="Chromosome"/>
</dbReference>
<evidence type="ECO:0000256" key="4">
    <source>
        <dbReference type="ARBA" id="ARBA00022692"/>
    </source>
</evidence>
<protein>
    <submittedName>
        <fullName evidence="8">Biopolymer transport protein ExbD</fullName>
    </submittedName>
</protein>
<evidence type="ECO:0000256" key="5">
    <source>
        <dbReference type="ARBA" id="ARBA00022989"/>
    </source>
</evidence>
<organism evidence="8 9">
    <name type="scientific">Sporomusa acidovorans (strain ATCC 49682 / DSM 3132 / Mol)</name>
    <dbReference type="NCBI Taxonomy" id="1123286"/>
    <lineage>
        <taxon>Bacteria</taxon>
        <taxon>Bacillati</taxon>
        <taxon>Bacillota</taxon>
        <taxon>Negativicutes</taxon>
        <taxon>Selenomonadales</taxon>
        <taxon>Sporomusaceae</taxon>
        <taxon>Sporomusa</taxon>
    </lineage>
</organism>
<dbReference type="Pfam" id="PF02472">
    <property type="entry name" value="ExbD"/>
    <property type="match status" value="1"/>
</dbReference>
<evidence type="ECO:0000256" key="2">
    <source>
        <dbReference type="ARBA" id="ARBA00005811"/>
    </source>
</evidence>
<evidence type="ECO:0000313" key="8">
    <source>
        <dbReference type="EMBL" id="XFO75184.1"/>
    </source>
</evidence>
<keyword evidence="9" id="KW-1185">Reference proteome</keyword>
<evidence type="ECO:0000256" key="1">
    <source>
        <dbReference type="ARBA" id="ARBA00004162"/>
    </source>
</evidence>
<keyword evidence="7" id="KW-0813">Transport</keyword>
<dbReference type="Gene3D" id="3.30.420.270">
    <property type="match status" value="1"/>
</dbReference>
<comment type="similarity">
    <text evidence="2 7">Belongs to the ExbD/TolR family.</text>
</comment>
<dbReference type="InterPro" id="IPR003400">
    <property type="entry name" value="ExbD"/>
</dbReference>